<dbReference type="EMBL" id="BMFD01000001">
    <property type="protein sequence ID" value="GGC28450.1"/>
    <property type="molecule type" value="Genomic_DNA"/>
</dbReference>
<dbReference type="Proteomes" id="UP000635885">
    <property type="component" value="Unassembled WGS sequence"/>
</dbReference>
<comment type="catalytic activity">
    <reaction evidence="10 11">
        <text>L-threonyl-[protein] + FAD = FMN-L-threonyl-[protein] + AMP + H(+)</text>
        <dbReference type="Rhea" id="RHEA:36847"/>
        <dbReference type="Rhea" id="RHEA-COMP:11060"/>
        <dbReference type="Rhea" id="RHEA-COMP:11061"/>
        <dbReference type="ChEBI" id="CHEBI:15378"/>
        <dbReference type="ChEBI" id="CHEBI:30013"/>
        <dbReference type="ChEBI" id="CHEBI:57692"/>
        <dbReference type="ChEBI" id="CHEBI:74257"/>
        <dbReference type="ChEBI" id="CHEBI:456215"/>
        <dbReference type="EC" id="2.7.1.180"/>
    </reaction>
</comment>
<evidence type="ECO:0000313" key="13">
    <source>
        <dbReference type="EMBL" id="GGC28450.1"/>
    </source>
</evidence>
<keyword evidence="8 11" id="KW-0460">Magnesium</keyword>
<dbReference type="InterPro" id="IPR003374">
    <property type="entry name" value="ApbE-like_sf"/>
</dbReference>
<evidence type="ECO:0000256" key="12">
    <source>
        <dbReference type="SAM" id="Phobius"/>
    </source>
</evidence>
<keyword evidence="7 11" id="KW-0274">FAD</keyword>
<dbReference type="PANTHER" id="PTHR30040:SF2">
    <property type="entry name" value="FAD:PROTEIN FMN TRANSFERASE"/>
    <property type="match status" value="1"/>
</dbReference>
<reference evidence="14" key="1">
    <citation type="journal article" date="2019" name="Int. J. Syst. Evol. Microbiol.">
        <title>The Global Catalogue of Microorganisms (GCM) 10K type strain sequencing project: providing services to taxonomists for standard genome sequencing and annotation.</title>
        <authorList>
            <consortium name="The Broad Institute Genomics Platform"/>
            <consortium name="The Broad Institute Genome Sequencing Center for Infectious Disease"/>
            <person name="Wu L."/>
            <person name="Ma J."/>
        </authorList>
    </citation>
    <scope>NUCLEOTIDE SEQUENCE [LARGE SCALE GENOMIC DNA]</scope>
    <source>
        <strain evidence="14">CGMCC 1.12479</strain>
    </source>
</reference>
<dbReference type="InterPro" id="IPR024932">
    <property type="entry name" value="ApbE"/>
</dbReference>
<sequence>MRSNANKNIIYSLILLLLVAIVYLYRQNQQKPAEQIVETSTGKVVFTGNTMGTSYRIVYLDQEERDFKNEVDSILIVFNESLSTYIQDSEISRFNRMDTVFFKLPYFLPVLQTGKDVYEQTSGAFDPTVAPLVNLWGFGPGGPQLKDSVNIEAMLRLVDYSSVQFDEEKVWKTKEGANLDFSAIAKGYGVDVIATFLSEKGIQNMLVEIGGELVAKGVNEEGELWKVGINRPEEDASANELYSIVALSNQGMATSGNYRNFYEVDGLKISHTINPKTGRPVSHGLLSATVLAENCMKADAIATSLMVMGTEQAIELQKNADFEIFLIYSDEDGNLKSYASEGIKPFLSFTVEN</sequence>
<dbReference type="RefSeq" id="WP_188439161.1">
    <property type="nucleotide sequence ID" value="NZ_BMFD01000001.1"/>
</dbReference>
<organism evidence="13 14">
    <name type="scientific">Belliella aquatica</name>
    <dbReference type="NCBI Taxonomy" id="1323734"/>
    <lineage>
        <taxon>Bacteria</taxon>
        <taxon>Pseudomonadati</taxon>
        <taxon>Bacteroidota</taxon>
        <taxon>Cytophagia</taxon>
        <taxon>Cytophagales</taxon>
        <taxon>Cyclobacteriaceae</taxon>
        <taxon>Belliella</taxon>
    </lineage>
</organism>
<accession>A0ABQ1LQX7</accession>
<keyword evidence="12" id="KW-0812">Transmembrane</keyword>
<keyword evidence="6 11" id="KW-0479">Metal-binding</keyword>
<proteinExistence type="inferred from homology"/>
<name>A0ABQ1LQX7_9BACT</name>
<protein>
    <recommendedName>
        <fullName evidence="3 11">FAD:protein FMN transferase</fullName>
        <ecNumber evidence="2 11">2.7.1.180</ecNumber>
    </recommendedName>
    <alternativeName>
        <fullName evidence="9 11">Flavin transferase</fullName>
    </alternativeName>
</protein>
<comment type="similarity">
    <text evidence="11">Belongs to the ApbE family.</text>
</comment>
<evidence type="ECO:0000256" key="3">
    <source>
        <dbReference type="ARBA" id="ARBA00016337"/>
    </source>
</evidence>
<evidence type="ECO:0000313" key="14">
    <source>
        <dbReference type="Proteomes" id="UP000635885"/>
    </source>
</evidence>
<evidence type="ECO:0000256" key="2">
    <source>
        <dbReference type="ARBA" id="ARBA00011955"/>
    </source>
</evidence>
<evidence type="ECO:0000256" key="8">
    <source>
        <dbReference type="ARBA" id="ARBA00022842"/>
    </source>
</evidence>
<comment type="cofactor">
    <cofactor evidence="1">
        <name>Mg(2+)</name>
        <dbReference type="ChEBI" id="CHEBI:18420"/>
    </cofactor>
</comment>
<comment type="caution">
    <text evidence="13">The sequence shown here is derived from an EMBL/GenBank/DDBJ whole genome shotgun (WGS) entry which is preliminary data.</text>
</comment>
<dbReference type="GO" id="GO:0016740">
    <property type="term" value="F:transferase activity"/>
    <property type="evidence" value="ECO:0007669"/>
    <property type="project" value="UniProtKB-KW"/>
</dbReference>
<keyword evidence="4 11" id="KW-0285">Flavoprotein</keyword>
<evidence type="ECO:0000256" key="9">
    <source>
        <dbReference type="ARBA" id="ARBA00031306"/>
    </source>
</evidence>
<gene>
    <name evidence="13" type="ORF">GCM10010993_04320</name>
</gene>
<evidence type="ECO:0000256" key="5">
    <source>
        <dbReference type="ARBA" id="ARBA00022679"/>
    </source>
</evidence>
<evidence type="ECO:0000256" key="10">
    <source>
        <dbReference type="ARBA" id="ARBA00048540"/>
    </source>
</evidence>
<dbReference type="Gene3D" id="3.10.520.10">
    <property type="entry name" value="ApbE-like domains"/>
    <property type="match status" value="1"/>
</dbReference>
<evidence type="ECO:0000256" key="6">
    <source>
        <dbReference type="ARBA" id="ARBA00022723"/>
    </source>
</evidence>
<keyword evidence="12" id="KW-0472">Membrane</keyword>
<dbReference type="EC" id="2.7.1.180" evidence="2 11"/>
<dbReference type="PANTHER" id="PTHR30040">
    <property type="entry name" value="THIAMINE BIOSYNTHESIS LIPOPROTEIN APBE"/>
    <property type="match status" value="1"/>
</dbReference>
<evidence type="ECO:0000256" key="7">
    <source>
        <dbReference type="ARBA" id="ARBA00022827"/>
    </source>
</evidence>
<dbReference type="PIRSF" id="PIRSF006268">
    <property type="entry name" value="ApbE"/>
    <property type="match status" value="1"/>
</dbReference>
<evidence type="ECO:0000256" key="11">
    <source>
        <dbReference type="PIRNR" id="PIRNR006268"/>
    </source>
</evidence>
<keyword evidence="14" id="KW-1185">Reference proteome</keyword>
<dbReference type="SUPFAM" id="SSF143631">
    <property type="entry name" value="ApbE-like"/>
    <property type="match status" value="1"/>
</dbReference>
<keyword evidence="12" id="KW-1133">Transmembrane helix</keyword>
<keyword evidence="5 11" id="KW-0808">Transferase</keyword>
<evidence type="ECO:0000256" key="1">
    <source>
        <dbReference type="ARBA" id="ARBA00001946"/>
    </source>
</evidence>
<dbReference type="Pfam" id="PF02424">
    <property type="entry name" value="ApbE"/>
    <property type="match status" value="1"/>
</dbReference>
<evidence type="ECO:0000256" key="4">
    <source>
        <dbReference type="ARBA" id="ARBA00022630"/>
    </source>
</evidence>
<feature type="transmembrane region" description="Helical" evidence="12">
    <location>
        <begin position="9"/>
        <end position="25"/>
    </location>
</feature>